<feature type="signal peptide" evidence="4">
    <location>
        <begin position="1"/>
        <end position="25"/>
    </location>
</feature>
<dbReference type="PIRSF" id="PIRSF002825">
    <property type="entry name" value="CfbpA"/>
    <property type="match status" value="1"/>
</dbReference>
<feature type="chain" id="PRO_5007132581" evidence="4">
    <location>
        <begin position="26"/>
        <end position="348"/>
    </location>
</feature>
<evidence type="ECO:0000256" key="1">
    <source>
        <dbReference type="ARBA" id="ARBA00008520"/>
    </source>
</evidence>
<feature type="binding site" evidence="3">
    <location>
        <position position="228"/>
    </location>
    <ligand>
        <name>Fe cation</name>
        <dbReference type="ChEBI" id="CHEBI:24875"/>
    </ligand>
</feature>
<accession>A0A109BFD3</accession>
<comment type="caution">
    <text evidence="5">The sequence shown here is derived from an EMBL/GenBank/DDBJ whole genome shotgun (WGS) entry which is preliminary data.</text>
</comment>
<dbReference type="RefSeq" id="WP_068462215.1">
    <property type="nucleotide sequence ID" value="NZ_LMTR01000066.1"/>
</dbReference>
<dbReference type="CDD" id="cd13542">
    <property type="entry name" value="PBP2_FutA1_ilke"/>
    <property type="match status" value="1"/>
</dbReference>
<dbReference type="STRING" id="121290.APY04_2099"/>
<name>A0A109BFD3_HYPSL</name>
<dbReference type="PATRIC" id="fig|121290.4.peg.1391"/>
<gene>
    <name evidence="5" type="ORF">APY04_2099</name>
</gene>
<dbReference type="PANTHER" id="PTHR30006:SF15">
    <property type="entry name" value="IRON-UTILIZATION PERIPLASMIC PROTEIN"/>
    <property type="match status" value="1"/>
</dbReference>
<dbReference type="GO" id="GO:0030288">
    <property type="term" value="C:outer membrane-bounded periplasmic space"/>
    <property type="evidence" value="ECO:0007669"/>
    <property type="project" value="TreeGrafter"/>
</dbReference>
<evidence type="ECO:0000256" key="3">
    <source>
        <dbReference type="PIRSR" id="PIRSR002825-1"/>
    </source>
</evidence>
<keyword evidence="6" id="KW-1185">Reference proteome</keyword>
<dbReference type="SUPFAM" id="SSF53850">
    <property type="entry name" value="Periplasmic binding protein-like II"/>
    <property type="match status" value="1"/>
</dbReference>
<dbReference type="PANTHER" id="PTHR30006">
    <property type="entry name" value="THIAMINE-BINDING PERIPLASMIC PROTEIN-RELATED"/>
    <property type="match status" value="1"/>
</dbReference>
<keyword evidence="2 4" id="KW-0732">Signal</keyword>
<dbReference type="OrthoDB" id="9769567at2"/>
<dbReference type="GO" id="GO:0046872">
    <property type="term" value="F:metal ion binding"/>
    <property type="evidence" value="ECO:0007669"/>
    <property type="project" value="UniProtKB-KW"/>
</dbReference>
<dbReference type="AlphaFoldDB" id="A0A109BFD3"/>
<proteinExistence type="inferred from homology"/>
<organism evidence="5 6">
    <name type="scientific">Hyphomicrobium sulfonivorans</name>
    <dbReference type="NCBI Taxonomy" id="121290"/>
    <lineage>
        <taxon>Bacteria</taxon>
        <taxon>Pseudomonadati</taxon>
        <taxon>Pseudomonadota</taxon>
        <taxon>Alphaproteobacteria</taxon>
        <taxon>Hyphomicrobiales</taxon>
        <taxon>Hyphomicrobiaceae</taxon>
        <taxon>Hyphomicrobium</taxon>
    </lineage>
</organism>
<evidence type="ECO:0000256" key="2">
    <source>
        <dbReference type="ARBA" id="ARBA00022729"/>
    </source>
</evidence>
<keyword evidence="3" id="KW-0408">Iron</keyword>
<protein>
    <submittedName>
        <fullName evidence="5">Ferric iron ABC transporter, iron-binding protein</fullName>
    </submittedName>
</protein>
<comment type="similarity">
    <text evidence="1">Belongs to the bacterial solute-binding protein 1 family.</text>
</comment>
<dbReference type="EMBL" id="LMTR01000066">
    <property type="protein sequence ID" value="KWT67112.1"/>
    <property type="molecule type" value="Genomic_DNA"/>
</dbReference>
<dbReference type="Proteomes" id="UP000059074">
    <property type="component" value="Unassembled WGS sequence"/>
</dbReference>
<reference evidence="5 6" key="1">
    <citation type="submission" date="2015-10" db="EMBL/GenBank/DDBJ databases">
        <title>Transcriptomic analysis of a linuron degrading triple-species bacterial consortium.</title>
        <authorList>
            <person name="Albers P."/>
        </authorList>
    </citation>
    <scope>NUCLEOTIDE SEQUENCE [LARGE SCALE GENOMIC DNA]</scope>
    <source>
        <strain evidence="5 6">WDL6</strain>
    </source>
</reference>
<evidence type="ECO:0000313" key="5">
    <source>
        <dbReference type="EMBL" id="KWT67112.1"/>
    </source>
</evidence>
<dbReference type="Gene3D" id="3.40.190.10">
    <property type="entry name" value="Periplasmic binding protein-like II"/>
    <property type="match status" value="2"/>
</dbReference>
<sequence>MRSTKAFLRHAVCATAVAVSSFAFAAAGHAADGEVNIYSFREPGLIKPLLDQFTKETGIKVNAVFTPKGLIERIQAEGKNSPADLILSNDSGLLVQAVEAGVTQPVNSEILNKSVPAAWRDDQNQWFGLTRRARVVYASKDRVKQDKFTYEELADPKWRGKVCIRSGQHTYNIALIASMIAHHGEEEAEKWLRGLKDNLGRKPAGGDREAVRDVKAGLCDIAIGNTYYMRAMMNKPETREWAEAVRIVFPNADDRGTHVNVSGVAMAAHAPNKDNAQKLMEFFVSPEAQKIYAEANGEYPVVEGIPASELVQSWGPLKADPLPLSDIAKLRKKASELVDRVQFDQGTN</sequence>
<evidence type="ECO:0000313" key="6">
    <source>
        <dbReference type="Proteomes" id="UP000059074"/>
    </source>
</evidence>
<dbReference type="InterPro" id="IPR026045">
    <property type="entry name" value="Ferric-bd"/>
</dbReference>
<dbReference type="Pfam" id="PF13343">
    <property type="entry name" value="SBP_bac_6"/>
    <property type="match status" value="1"/>
</dbReference>
<evidence type="ECO:0000256" key="4">
    <source>
        <dbReference type="SAM" id="SignalP"/>
    </source>
</evidence>
<feature type="binding site" evidence="3">
    <location>
        <position position="227"/>
    </location>
    <ligand>
        <name>Fe cation</name>
        <dbReference type="ChEBI" id="CHEBI:24875"/>
    </ligand>
</feature>
<keyword evidence="3" id="KW-0479">Metal-binding</keyword>